<evidence type="ECO:0000256" key="4">
    <source>
        <dbReference type="ARBA" id="ARBA00023136"/>
    </source>
</evidence>
<organism evidence="7 8">
    <name type="scientific">Halococcus thailandensis JCM 13552</name>
    <dbReference type="NCBI Taxonomy" id="1227457"/>
    <lineage>
        <taxon>Archaea</taxon>
        <taxon>Methanobacteriati</taxon>
        <taxon>Methanobacteriota</taxon>
        <taxon>Stenosarchaea group</taxon>
        <taxon>Halobacteria</taxon>
        <taxon>Halobacteriales</taxon>
        <taxon>Halococcaceae</taxon>
        <taxon>Halococcus</taxon>
    </lineage>
</organism>
<dbReference type="Pfam" id="PF04893">
    <property type="entry name" value="Yip1"/>
    <property type="match status" value="1"/>
</dbReference>
<dbReference type="OrthoDB" id="116519at2157"/>
<dbReference type="EMBL" id="AOMF01000193">
    <property type="protein sequence ID" value="EMA48408.1"/>
    <property type="molecule type" value="Genomic_DNA"/>
</dbReference>
<feature type="transmembrane region" description="Helical" evidence="5">
    <location>
        <begin position="116"/>
        <end position="142"/>
    </location>
</feature>
<dbReference type="Proteomes" id="UP000011680">
    <property type="component" value="Unassembled WGS sequence"/>
</dbReference>
<evidence type="ECO:0000256" key="5">
    <source>
        <dbReference type="SAM" id="Phobius"/>
    </source>
</evidence>
<feature type="transmembrane region" description="Helical" evidence="5">
    <location>
        <begin position="235"/>
        <end position="254"/>
    </location>
</feature>
<proteinExistence type="predicted"/>
<keyword evidence="3 5" id="KW-1133">Transmembrane helix</keyword>
<evidence type="ECO:0000256" key="2">
    <source>
        <dbReference type="ARBA" id="ARBA00022692"/>
    </source>
</evidence>
<dbReference type="AlphaFoldDB" id="M0MSS9"/>
<evidence type="ECO:0000313" key="7">
    <source>
        <dbReference type="EMBL" id="EMA48408.1"/>
    </source>
</evidence>
<comment type="subcellular location">
    <subcellularLocation>
        <location evidence="1">Membrane</location>
        <topology evidence="1">Multi-pass membrane protein</topology>
    </subcellularLocation>
</comment>
<accession>M0MSS9</accession>
<evidence type="ECO:0000256" key="3">
    <source>
        <dbReference type="ARBA" id="ARBA00022989"/>
    </source>
</evidence>
<evidence type="ECO:0000256" key="1">
    <source>
        <dbReference type="ARBA" id="ARBA00004141"/>
    </source>
</evidence>
<keyword evidence="8" id="KW-1185">Reference proteome</keyword>
<feature type="transmembrane region" description="Helical" evidence="5">
    <location>
        <begin position="59"/>
        <end position="79"/>
    </location>
</feature>
<name>M0MSS9_9EURY</name>
<feature type="transmembrane region" description="Helical" evidence="5">
    <location>
        <begin position="154"/>
        <end position="177"/>
    </location>
</feature>
<evidence type="ECO:0000259" key="6">
    <source>
        <dbReference type="Pfam" id="PF04893"/>
    </source>
</evidence>
<dbReference type="RefSeq" id="WP_007743611.1">
    <property type="nucleotide sequence ID" value="NZ_AOMF01000193.1"/>
</dbReference>
<protein>
    <recommendedName>
        <fullName evidence="6">Yip1 domain-containing protein</fullName>
    </recommendedName>
</protein>
<feature type="domain" description="Yip1" evidence="6">
    <location>
        <begin position="42"/>
        <end position="251"/>
    </location>
</feature>
<sequence>MKREMINRSSDFQTQKIDGVPLIHPHRISSQTPYYPQMIRNLVTDPDSFFRRRVENPGLLIPFGIVLIAALLAAVIPYLEPNVTGQIFEQATQQQGQQINQSTVQALSSAIRTLGIVFSFIGAFISWLIYTLVFYLIARFAFSGDGSLSDTFAFTGWGFVPTIFGNAISVIATYYVFAGVTLPRGPEAASEAVSQLQSDPVLFVAGLIGLVLLLWSGVIWTYAMRHLHDISLRNAAITVGIPVIIDVLLGLNGLL</sequence>
<dbReference type="PATRIC" id="fig|1227457.3.peg.3985"/>
<keyword evidence="2 5" id="KW-0812">Transmembrane</keyword>
<keyword evidence="4 5" id="KW-0472">Membrane</keyword>
<gene>
    <name evidence="7" type="ORF">C451_20512</name>
</gene>
<dbReference type="GO" id="GO:0016020">
    <property type="term" value="C:membrane"/>
    <property type="evidence" value="ECO:0007669"/>
    <property type="project" value="UniProtKB-SubCell"/>
</dbReference>
<dbReference type="eggNOG" id="arCOG02054">
    <property type="taxonomic scope" value="Archaea"/>
</dbReference>
<reference evidence="7 8" key="1">
    <citation type="journal article" date="2014" name="PLoS Genet.">
        <title>Phylogenetically driven sequencing of extremely halophilic archaea reveals strategies for static and dynamic osmo-response.</title>
        <authorList>
            <person name="Becker E.A."/>
            <person name="Seitzer P.M."/>
            <person name="Tritt A."/>
            <person name="Larsen D."/>
            <person name="Krusor M."/>
            <person name="Yao A.I."/>
            <person name="Wu D."/>
            <person name="Madern D."/>
            <person name="Eisen J.A."/>
            <person name="Darling A.E."/>
            <person name="Facciotti M.T."/>
        </authorList>
    </citation>
    <scope>NUCLEOTIDE SEQUENCE [LARGE SCALE GENOMIC DNA]</scope>
    <source>
        <strain evidence="7 8">JCM 13552</strain>
    </source>
</reference>
<evidence type="ECO:0000313" key="8">
    <source>
        <dbReference type="Proteomes" id="UP000011680"/>
    </source>
</evidence>
<dbReference type="InterPro" id="IPR006977">
    <property type="entry name" value="Yip1_dom"/>
</dbReference>
<comment type="caution">
    <text evidence="7">The sequence shown here is derived from an EMBL/GenBank/DDBJ whole genome shotgun (WGS) entry which is preliminary data.</text>
</comment>
<feature type="transmembrane region" description="Helical" evidence="5">
    <location>
        <begin position="201"/>
        <end position="223"/>
    </location>
</feature>